<dbReference type="UniPathway" id="UPA00077">
    <property type="reaction ID" value="UER00156"/>
</dbReference>
<dbReference type="Gene3D" id="3.20.20.20">
    <property type="entry name" value="Dihydropteroate synthase-like"/>
    <property type="match status" value="1"/>
</dbReference>
<keyword evidence="10 12" id="KW-0289">Folate biosynthesis</keyword>
<evidence type="ECO:0000256" key="10">
    <source>
        <dbReference type="ARBA" id="ARBA00022909"/>
    </source>
</evidence>
<dbReference type="InterPro" id="IPR045031">
    <property type="entry name" value="DHP_synth-like"/>
</dbReference>
<evidence type="ECO:0000313" key="14">
    <source>
        <dbReference type="EMBL" id="BAP57907.1"/>
    </source>
</evidence>
<gene>
    <name evidence="14" type="ORF">THII_3610</name>
</gene>
<keyword evidence="8 12" id="KW-0479">Metal-binding</keyword>
<keyword evidence="9 12" id="KW-0460">Magnesium</keyword>
<evidence type="ECO:0000256" key="1">
    <source>
        <dbReference type="ARBA" id="ARBA00000012"/>
    </source>
</evidence>
<dbReference type="FunFam" id="3.20.20.20:FF:000006">
    <property type="entry name" value="Dihydropteroate synthase"/>
    <property type="match status" value="1"/>
</dbReference>
<evidence type="ECO:0000256" key="8">
    <source>
        <dbReference type="ARBA" id="ARBA00022723"/>
    </source>
</evidence>
<dbReference type="PROSITE" id="PS00793">
    <property type="entry name" value="DHPS_2"/>
    <property type="match status" value="1"/>
</dbReference>
<evidence type="ECO:0000256" key="11">
    <source>
        <dbReference type="ARBA" id="ARBA00030193"/>
    </source>
</evidence>
<dbReference type="PANTHER" id="PTHR20941">
    <property type="entry name" value="FOLATE SYNTHESIS PROTEINS"/>
    <property type="match status" value="1"/>
</dbReference>
<dbReference type="PROSITE" id="PS50972">
    <property type="entry name" value="PTERIN_BINDING"/>
    <property type="match status" value="1"/>
</dbReference>
<dbReference type="GO" id="GO:0046656">
    <property type="term" value="P:folic acid biosynthetic process"/>
    <property type="evidence" value="ECO:0007669"/>
    <property type="project" value="UniProtKB-KW"/>
</dbReference>
<dbReference type="InterPro" id="IPR000489">
    <property type="entry name" value="Pterin-binding_dom"/>
</dbReference>
<evidence type="ECO:0000259" key="13">
    <source>
        <dbReference type="PROSITE" id="PS50972"/>
    </source>
</evidence>
<evidence type="ECO:0000256" key="7">
    <source>
        <dbReference type="ARBA" id="ARBA00022679"/>
    </source>
</evidence>
<dbReference type="PROSITE" id="PS00792">
    <property type="entry name" value="DHPS_1"/>
    <property type="match status" value="1"/>
</dbReference>
<feature type="domain" description="Pterin-binding" evidence="13">
    <location>
        <begin position="5"/>
        <end position="258"/>
    </location>
</feature>
<comment type="cofactor">
    <cofactor evidence="2 12">
        <name>Mg(2+)</name>
        <dbReference type="ChEBI" id="CHEBI:18420"/>
    </cofactor>
</comment>
<evidence type="ECO:0000256" key="3">
    <source>
        <dbReference type="ARBA" id="ARBA00004763"/>
    </source>
</evidence>
<dbReference type="InterPro" id="IPR011005">
    <property type="entry name" value="Dihydropteroate_synth-like_sf"/>
</dbReference>
<name>A0A090ANY4_9GAMM</name>
<dbReference type="EC" id="2.5.1.15" evidence="5 12"/>
<comment type="similarity">
    <text evidence="4 12">Belongs to the DHPS family.</text>
</comment>
<proteinExistence type="inferred from homology"/>
<dbReference type="AlphaFoldDB" id="A0A090ANY4"/>
<dbReference type="EMBL" id="AP014633">
    <property type="protein sequence ID" value="BAP57907.1"/>
    <property type="molecule type" value="Genomic_DNA"/>
</dbReference>
<evidence type="ECO:0000256" key="4">
    <source>
        <dbReference type="ARBA" id="ARBA00009503"/>
    </source>
</evidence>
<dbReference type="Pfam" id="PF00809">
    <property type="entry name" value="Pterin_bind"/>
    <property type="match status" value="1"/>
</dbReference>
<evidence type="ECO:0000256" key="12">
    <source>
        <dbReference type="RuleBase" id="RU361205"/>
    </source>
</evidence>
<reference evidence="14 15" key="1">
    <citation type="journal article" date="2014" name="ISME J.">
        <title>Ecophysiology of Thioploca ingrica as revealed by the complete genome sequence supplemented with proteomic evidence.</title>
        <authorList>
            <person name="Kojima H."/>
            <person name="Ogura Y."/>
            <person name="Yamamoto N."/>
            <person name="Togashi T."/>
            <person name="Mori H."/>
            <person name="Watanabe T."/>
            <person name="Nemoto F."/>
            <person name="Kurokawa K."/>
            <person name="Hayashi T."/>
            <person name="Fukui M."/>
        </authorList>
    </citation>
    <scope>NUCLEOTIDE SEQUENCE [LARGE SCALE GENOMIC DNA]</scope>
</reference>
<dbReference type="CDD" id="cd00739">
    <property type="entry name" value="DHPS"/>
    <property type="match status" value="1"/>
</dbReference>
<dbReference type="GO" id="GO:0046872">
    <property type="term" value="F:metal ion binding"/>
    <property type="evidence" value="ECO:0007669"/>
    <property type="project" value="UniProtKB-KW"/>
</dbReference>
<evidence type="ECO:0000256" key="6">
    <source>
        <dbReference type="ARBA" id="ARBA00016919"/>
    </source>
</evidence>
<dbReference type="HOGENOM" id="CLU_008023_0_3_6"/>
<dbReference type="InterPro" id="IPR006390">
    <property type="entry name" value="DHP_synth_dom"/>
</dbReference>
<comment type="function">
    <text evidence="12">Catalyzes the condensation of para-aminobenzoate (pABA) with 6-hydroxymethyl-7,8-dihydropterin diphosphate (DHPt-PP) to form 7,8-dihydropteroate (H2Pte), the immediate precursor of folate derivatives.</text>
</comment>
<dbReference type="NCBIfam" id="TIGR01496">
    <property type="entry name" value="DHPS"/>
    <property type="match status" value="1"/>
</dbReference>
<evidence type="ECO:0000256" key="2">
    <source>
        <dbReference type="ARBA" id="ARBA00001946"/>
    </source>
</evidence>
<evidence type="ECO:0000313" key="15">
    <source>
        <dbReference type="Proteomes" id="UP000031623"/>
    </source>
</evidence>
<dbReference type="STRING" id="40754.THII_3610"/>
<keyword evidence="15" id="KW-1185">Reference proteome</keyword>
<dbReference type="GO" id="GO:0046654">
    <property type="term" value="P:tetrahydrofolate biosynthetic process"/>
    <property type="evidence" value="ECO:0007669"/>
    <property type="project" value="UniProtKB-UniPathway"/>
</dbReference>
<organism evidence="14 15">
    <name type="scientific">Thioploca ingrica</name>
    <dbReference type="NCBI Taxonomy" id="40754"/>
    <lineage>
        <taxon>Bacteria</taxon>
        <taxon>Pseudomonadati</taxon>
        <taxon>Pseudomonadota</taxon>
        <taxon>Gammaproteobacteria</taxon>
        <taxon>Thiotrichales</taxon>
        <taxon>Thiotrichaceae</taxon>
        <taxon>Thioploca</taxon>
    </lineage>
</organism>
<dbReference type="KEGG" id="tig:THII_3610"/>
<comment type="pathway">
    <text evidence="3 12">Cofactor biosynthesis; tetrahydrofolate biosynthesis; 7,8-dihydrofolate from 2-amino-4-hydroxy-6-hydroxymethyl-7,8-dihydropteridine diphosphate and 4-aminobenzoate: step 1/2.</text>
</comment>
<comment type="catalytic activity">
    <reaction evidence="1">
        <text>(7,8-dihydropterin-6-yl)methyl diphosphate + 4-aminobenzoate = 7,8-dihydropteroate + diphosphate</text>
        <dbReference type="Rhea" id="RHEA:19949"/>
        <dbReference type="ChEBI" id="CHEBI:17836"/>
        <dbReference type="ChEBI" id="CHEBI:17839"/>
        <dbReference type="ChEBI" id="CHEBI:33019"/>
        <dbReference type="ChEBI" id="CHEBI:72950"/>
        <dbReference type="EC" id="2.5.1.15"/>
    </reaction>
</comment>
<evidence type="ECO:0000256" key="9">
    <source>
        <dbReference type="ARBA" id="ARBA00022842"/>
    </source>
</evidence>
<dbReference type="Proteomes" id="UP000031623">
    <property type="component" value="Chromosome"/>
</dbReference>
<dbReference type="SUPFAM" id="SSF51717">
    <property type="entry name" value="Dihydropteroate synthetase-like"/>
    <property type="match status" value="1"/>
</dbReference>
<dbReference type="PANTHER" id="PTHR20941:SF1">
    <property type="entry name" value="FOLIC ACID SYNTHESIS PROTEIN FOL1"/>
    <property type="match status" value="1"/>
</dbReference>
<dbReference type="GO" id="GO:0005829">
    <property type="term" value="C:cytosol"/>
    <property type="evidence" value="ECO:0007669"/>
    <property type="project" value="TreeGrafter"/>
</dbReference>
<sequence>MLAPPQVMGILNVTPDSFSDGGQFLSLNAALQRAQRLIAAGADIIDIGGESTRPLAPSVSVTAELDRVMPVLEKIRQEWPVLISVDTSKAEVMCEAIAAGADIINDVKALRNEGSLAAVAAADKVRICLMHMQGEPRTMQQNPHYDNVVHEVKVFLLERVQACLAAGISPNRLWLDPGFGFGKTVAHNLLLLKHLSALTQLGYPVVVGVSRKSLLGQLLNKPVTERLYGGLALAVFAVSQGAQIIRTHDVAATVDALKVTQAVLQATDKI</sequence>
<protein>
    <recommendedName>
        <fullName evidence="6 12">Dihydropteroate synthase</fullName>
        <shortName evidence="12">DHPS</shortName>
        <ecNumber evidence="5 12">2.5.1.15</ecNumber>
    </recommendedName>
    <alternativeName>
        <fullName evidence="11 12">Dihydropteroate pyrophosphorylase</fullName>
    </alternativeName>
</protein>
<keyword evidence="7 12" id="KW-0808">Transferase</keyword>
<evidence type="ECO:0000256" key="5">
    <source>
        <dbReference type="ARBA" id="ARBA00012458"/>
    </source>
</evidence>
<accession>A0A090ANY4</accession>
<dbReference type="GO" id="GO:0004156">
    <property type="term" value="F:dihydropteroate synthase activity"/>
    <property type="evidence" value="ECO:0007669"/>
    <property type="project" value="UniProtKB-EC"/>
</dbReference>